<evidence type="ECO:0000256" key="1">
    <source>
        <dbReference type="SAM" id="Phobius"/>
    </source>
</evidence>
<dbReference type="EMBL" id="DS469550">
    <property type="protein sequence ID" value="EDO43817.1"/>
    <property type="molecule type" value="Genomic_DNA"/>
</dbReference>
<feature type="transmembrane region" description="Helical" evidence="1">
    <location>
        <begin position="192"/>
        <end position="215"/>
    </location>
</feature>
<dbReference type="GO" id="GO:0008021">
    <property type="term" value="C:synaptic vesicle"/>
    <property type="evidence" value="ECO:0007669"/>
    <property type="project" value="InterPro"/>
</dbReference>
<dbReference type="Proteomes" id="UP000001593">
    <property type="component" value="Unassembled WGS sequence"/>
</dbReference>
<feature type="transmembrane region" description="Helical" evidence="1">
    <location>
        <begin position="126"/>
        <end position="148"/>
    </location>
</feature>
<dbReference type="InParanoid" id="A7RXQ1"/>
<keyword evidence="3" id="KW-1185">Reference proteome</keyword>
<evidence type="ECO:0000313" key="3">
    <source>
        <dbReference type="Proteomes" id="UP000001593"/>
    </source>
</evidence>
<dbReference type="KEGG" id="nve:5515831"/>
<dbReference type="InterPro" id="IPR001285">
    <property type="entry name" value="Synaptophysin/porin"/>
</dbReference>
<dbReference type="OrthoDB" id="10006326at2759"/>
<keyword evidence="1" id="KW-1133">Transmembrane helix</keyword>
<keyword evidence="1" id="KW-0812">Transmembrane</keyword>
<dbReference type="PANTHER" id="PTHR10306">
    <property type="entry name" value="SYNAPTOPHYSIN"/>
    <property type="match status" value="1"/>
</dbReference>
<proteinExistence type="predicted"/>
<dbReference type="GO" id="GO:0016020">
    <property type="term" value="C:membrane"/>
    <property type="evidence" value="ECO:0007669"/>
    <property type="project" value="InterPro"/>
</dbReference>
<name>A7RXQ1_NEMVE</name>
<keyword evidence="1" id="KW-0472">Membrane</keyword>
<dbReference type="HOGENOM" id="CLU_1148406_0_0_1"/>
<organism evidence="2 3">
    <name type="scientific">Nematostella vectensis</name>
    <name type="common">Starlet sea anemone</name>
    <dbReference type="NCBI Taxonomy" id="45351"/>
    <lineage>
        <taxon>Eukaryota</taxon>
        <taxon>Metazoa</taxon>
        <taxon>Cnidaria</taxon>
        <taxon>Anthozoa</taxon>
        <taxon>Hexacorallia</taxon>
        <taxon>Actiniaria</taxon>
        <taxon>Edwardsiidae</taxon>
        <taxon>Nematostella</taxon>
    </lineage>
</organism>
<evidence type="ECO:0000313" key="2">
    <source>
        <dbReference type="EMBL" id="EDO43817.1"/>
    </source>
</evidence>
<dbReference type="OMA" id="RCKNCVE"/>
<dbReference type="PANTHER" id="PTHR10306:SF17">
    <property type="entry name" value="MARVEL DOMAIN-CONTAINING PROTEIN"/>
    <property type="match status" value="1"/>
</dbReference>
<feature type="transmembrane region" description="Helical" evidence="1">
    <location>
        <begin position="85"/>
        <end position="114"/>
    </location>
</feature>
<gene>
    <name evidence="2" type="ORF">NEMVEDRAFT_v1g203682</name>
</gene>
<protein>
    <recommendedName>
        <fullName evidence="4">MARVEL domain-containing protein</fullName>
    </recommendedName>
</protein>
<dbReference type="AlphaFoldDB" id="A7RXQ1"/>
<reference evidence="2 3" key="1">
    <citation type="journal article" date="2007" name="Science">
        <title>Sea anemone genome reveals ancestral eumetazoan gene repertoire and genomic organization.</title>
        <authorList>
            <person name="Putnam N.H."/>
            <person name="Srivastava M."/>
            <person name="Hellsten U."/>
            <person name="Dirks B."/>
            <person name="Chapman J."/>
            <person name="Salamov A."/>
            <person name="Terry A."/>
            <person name="Shapiro H."/>
            <person name="Lindquist E."/>
            <person name="Kapitonov V.V."/>
            <person name="Jurka J."/>
            <person name="Genikhovich G."/>
            <person name="Grigoriev I.V."/>
            <person name="Lucas S.M."/>
            <person name="Steele R.E."/>
            <person name="Finnerty J.R."/>
            <person name="Technau U."/>
            <person name="Martindale M.Q."/>
            <person name="Rokhsar D.S."/>
        </authorList>
    </citation>
    <scope>NUCLEOTIDE SEQUENCE [LARGE SCALE GENOMIC DNA]</scope>
    <source>
        <strain evidence="3">CH2 X CH6</strain>
    </source>
</reference>
<sequence>MALLFRGESRWKILSHPLFWLKVAEIVFPLFMFPYCITYNQQGGVYVHDQSKSCNITLKYPFKYDNSTAVCSQEDAPPMFSFDTAISVCAQFFVGVAISSVLVAAIMVVVSIVVHKNGAKARIVITVELFLDILVSFLLVISTSLWLYNLLNLKKKVNNELLYIANVVERSHCFGPNYEKCIPTEYEPDYSVLFVSLGFGYLTFVIWLVNTVAVYRDLLDVRHREPDASLIWTQELPETSNS</sequence>
<feature type="transmembrane region" description="Helical" evidence="1">
    <location>
        <begin position="20"/>
        <end position="40"/>
    </location>
</feature>
<evidence type="ECO:0008006" key="4">
    <source>
        <dbReference type="Google" id="ProtNLM"/>
    </source>
</evidence>
<accession>A7RXQ1</accession>